<dbReference type="Gene3D" id="3.30.420.40">
    <property type="match status" value="2"/>
</dbReference>
<proteinExistence type="inferred from homology"/>
<dbReference type="Proteomes" id="UP000284548">
    <property type="component" value="Unassembled WGS sequence"/>
</dbReference>
<evidence type="ECO:0000256" key="2">
    <source>
        <dbReference type="ARBA" id="ARBA00022741"/>
    </source>
</evidence>
<dbReference type="Pfam" id="PF00012">
    <property type="entry name" value="HSP70"/>
    <property type="match status" value="1"/>
</dbReference>
<dbReference type="PROSITE" id="PS00297">
    <property type="entry name" value="HSP70_1"/>
    <property type="match status" value="1"/>
</dbReference>
<evidence type="ECO:0000256" key="5">
    <source>
        <dbReference type="RuleBase" id="RU003322"/>
    </source>
</evidence>
<dbReference type="Gene3D" id="3.90.640.10">
    <property type="entry name" value="Actin, Chain A, domain 4"/>
    <property type="match status" value="1"/>
</dbReference>
<dbReference type="InterPro" id="IPR013126">
    <property type="entry name" value="Hsp_70_fam"/>
</dbReference>
<dbReference type="CDD" id="cd24029">
    <property type="entry name" value="ASKHA_NBD_HSP70_DnaK_HscA_HscC"/>
    <property type="match status" value="1"/>
</dbReference>
<dbReference type="PANTHER" id="PTHR19375">
    <property type="entry name" value="HEAT SHOCK PROTEIN 70KDA"/>
    <property type="match status" value="1"/>
</dbReference>
<dbReference type="SUPFAM" id="SSF53067">
    <property type="entry name" value="Actin-like ATPase domain"/>
    <property type="match status" value="2"/>
</dbReference>
<dbReference type="PRINTS" id="PR00301">
    <property type="entry name" value="HEATSHOCK70"/>
</dbReference>
<dbReference type="InterPro" id="IPR029047">
    <property type="entry name" value="HSP70_peptide-bd_sf"/>
</dbReference>
<evidence type="ECO:0000256" key="1">
    <source>
        <dbReference type="ARBA" id="ARBA00007381"/>
    </source>
</evidence>
<keyword evidence="3 5" id="KW-0067">ATP-binding</keyword>
<dbReference type="AlphaFoldDB" id="A0A3R6IYR8"/>
<protein>
    <submittedName>
        <fullName evidence="6">Hsp70 family protein</fullName>
    </submittedName>
</protein>
<accession>A0A3R6IYR8</accession>
<evidence type="ECO:0000313" key="7">
    <source>
        <dbReference type="Proteomes" id="UP000284548"/>
    </source>
</evidence>
<dbReference type="GO" id="GO:0005524">
    <property type="term" value="F:ATP binding"/>
    <property type="evidence" value="ECO:0007669"/>
    <property type="project" value="UniProtKB-KW"/>
</dbReference>
<evidence type="ECO:0000256" key="3">
    <source>
        <dbReference type="ARBA" id="ARBA00022840"/>
    </source>
</evidence>
<comment type="similarity">
    <text evidence="1 5">Belongs to the heat shock protein 70 family.</text>
</comment>
<reference evidence="6 7" key="1">
    <citation type="submission" date="2018-08" db="EMBL/GenBank/DDBJ databases">
        <title>A genome reference for cultivated species of the human gut microbiota.</title>
        <authorList>
            <person name="Zou Y."/>
            <person name="Xue W."/>
            <person name="Luo G."/>
        </authorList>
    </citation>
    <scope>NUCLEOTIDE SEQUENCE [LARGE SCALE GENOMIC DNA]</scope>
    <source>
        <strain evidence="6 7">AM16-54</strain>
    </source>
</reference>
<gene>
    <name evidence="6" type="ORF">DW192_12960</name>
</gene>
<dbReference type="Gene3D" id="2.60.34.10">
    <property type="entry name" value="Substrate Binding Domain Of DNAk, Chain A, domain 1"/>
    <property type="match status" value="1"/>
</dbReference>
<dbReference type="GO" id="GO:0140662">
    <property type="term" value="F:ATP-dependent protein folding chaperone"/>
    <property type="evidence" value="ECO:0007669"/>
    <property type="project" value="InterPro"/>
</dbReference>
<organism evidence="6 7">
    <name type="scientific">Segatella copri</name>
    <dbReference type="NCBI Taxonomy" id="165179"/>
    <lineage>
        <taxon>Bacteria</taxon>
        <taxon>Pseudomonadati</taxon>
        <taxon>Bacteroidota</taxon>
        <taxon>Bacteroidia</taxon>
        <taxon>Bacteroidales</taxon>
        <taxon>Prevotellaceae</taxon>
        <taxon>Segatella</taxon>
    </lineage>
</organism>
<keyword evidence="2 5" id="KW-0547">Nucleotide-binding</keyword>
<dbReference type="PROSITE" id="PS00329">
    <property type="entry name" value="HSP70_2"/>
    <property type="match status" value="1"/>
</dbReference>
<dbReference type="RefSeq" id="WP_118255512.1">
    <property type="nucleotide sequence ID" value="NZ_QRKB01000040.1"/>
</dbReference>
<dbReference type="InterPro" id="IPR043129">
    <property type="entry name" value="ATPase_NBD"/>
</dbReference>
<dbReference type="InterPro" id="IPR018181">
    <property type="entry name" value="Heat_shock_70_CS"/>
</dbReference>
<dbReference type="PROSITE" id="PS01036">
    <property type="entry name" value="HSP70_3"/>
    <property type="match status" value="1"/>
</dbReference>
<sequence length="734" mass="80542">MGKAIGIDLGTTNSVVAFKDTAVKVIQTGANNEDLCRSCVALDKSGQFLVGNSVYKNWKRYSPNIVVSVKRLMGTAFSDSQVQKMRADSKAYPFGIKKPLGGTSEAVSIVLRGKEYSPEFISGEILKSLKRDAATKLGDVTHAVITVPAYFTEKQKTATKKAAELAGLRVQRLLAEPTAAAISYGFDKMVPGESKQVLVYDFGGGTFDLSILMAVDGQFIESGSGGDRWLGGDDIDRLLSDYVCKEIERRDNFKLTDLLDDKTEKEKAEFIGGLKSGVEECKKTLSQVESATIFFSDFLENEDGDPVDDLVVSRTTFDSLIAPLIKRTIDLIEDLLAKTSIPMDTIDNILLVGGSSCIPLVKSMLSEKYGADKVLSSEKPMLAIAEGAAILAQSLPSDDVAILEQSADDTDGSIGVVLTTKHQIFIQLENPDGSHRMEKIIDSQEVLPFEANKKFRTVTNNQKIVELKLFTDAENGCYTKIASGFFTISENLPAMSDLNFTFNLDEDETMTAKVKVVKSGKVTEIRLGRGQNDSSCLSELSQKIEEVLGNPQVADAKKANFVGEMQQVIDTINKNNYSPTDSRWADHENEIRTANTRVFMGDKQENNIGEIYATILLANFSRFLNDVDVAEMRDALFKIKNSSDNFEKDSLRQKLEITAEKYSLLIHVFLFKLIGDSSNNPQVAGRAVCVYDEMVSALDNNNVSEVNELIRTNQDLLEEIQKGSINIGMGVGIA</sequence>
<dbReference type="SUPFAM" id="SSF100920">
    <property type="entry name" value="Heat shock protein 70kD (HSP70), peptide-binding domain"/>
    <property type="match status" value="1"/>
</dbReference>
<keyword evidence="4" id="KW-0143">Chaperone</keyword>
<dbReference type="EMBL" id="QRKB01000040">
    <property type="protein sequence ID" value="RHH78738.1"/>
    <property type="molecule type" value="Genomic_DNA"/>
</dbReference>
<evidence type="ECO:0000313" key="6">
    <source>
        <dbReference type="EMBL" id="RHH78738.1"/>
    </source>
</evidence>
<dbReference type="FunFam" id="3.90.640.10:FF:000003">
    <property type="entry name" value="Molecular chaperone DnaK"/>
    <property type="match status" value="1"/>
</dbReference>
<evidence type="ECO:0000256" key="4">
    <source>
        <dbReference type="ARBA" id="ARBA00023186"/>
    </source>
</evidence>
<name>A0A3R6IYR8_9BACT</name>
<comment type="caution">
    <text evidence="6">The sequence shown here is derived from an EMBL/GenBank/DDBJ whole genome shotgun (WGS) entry which is preliminary data.</text>
</comment>